<dbReference type="PANTHER" id="PTHR46910">
    <property type="entry name" value="TRANSCRIPTION FACTOR PDR1"/>
    <property type="match status" value="1"/>
</dbReference>
<sequence length="809" mass="89917">MPATKPLSCRMEDNTSFNLIFSLSIKKKMWNDQGKEQQQMWSTHDLACAHCRARKIRCGRERPQCESCKRDGVECRYSSPGKRVNHVKLLCQNFETLEDQLHSIQNDLSDLTSLVRGGNSARSSSLAAEEWAPENLSGTDSETAVHTNCHIVRNTSQSLDRYHGPCSLYALCKEFHDDPIFGVSENNTATHTAVPEHAMLQEMLYEAGNEPHLDVPSQPTGICLPPRQFLNLVIGPFFKNIDYATDVFVRSTFQPQIDRIYSRPIGPSDEGWAVCFNVIVLLGIKREPTTQGNSRFIQSLLQTMRMAINNPRVFLTPRLVNVQALALLSYVAEQYSTTSLAELVFAQACLLARTMGLHRGRTSSNNLPPETILERLKVFQSLYIRDKNIAILRGSTSWLPGCESVVPSSLESHSESAEVMARLELAKLQDEVYRIFYGTSAPSLRFSRSQALGQLQQKLEQWASMYNIMQTPFTSAESFALMLSFLATRICLLKGYYGTKSIHAFKDAKACCIVFLLATAAKKDRHLSEALNETLGYRKKREKSSTKKAKRNSQADGALPEHGENRISILPRLASTFPLAAAFIVGKTVIQQPMTDADDTPSRPEEEISLLEALRDQFASVADQAHVDNLALNFSKVLGLLVRIVRQRQSPGQSSTPSTAYNELPNLHSTRSSSSLHGSVVSSFRDTPPGPENHSTISSISGVAPHSSLLLPFTQPLESPTGGSPWFTNAGHGIGLNHNPIHVAWPSQNKRQSEEVELPVKRTRIACHDDFLDIGAGYADHDSRADDDVLFTFDFLNTGNDISAFDMNE</sequence>
<evidence type="ECO:0000256" key="3">
    <source>
        <dbReference type="ARBA" id="ARBA00023125"/>
    </source>
</evidence>
<protein>
    <recommendedName>
        <fullName evidence="7">Zn(2)-C6 fungal-type domain-containing protein</fullName>
    </recommendedName>
</protein>
<keyword evidence="3" id="KW-0238">DNA-binding</keyword>
<dbReference type="InterPro" id="IPR036864">
    <property type="entry name" value="Zn2-C6_fun-type_DNA-bd_sf"/>
</dbReference>
<feature type="domain" description="Zn(2)-C6 fungal-type" evidence="7">
    <location>
        <begin position="47"/>
        <end position="77"/>
    </location>
</feature>
<reference evidence="9" key="1">
    <citation type="submission" date="2014-10" db="EMBL/GenBank/DDBJ databases">
        <authorList>
            <person name="King R."/>
        </authorList>
    </citation>
    <scope>NUCLEOTIDE SEQUENCE [LARGE SCALE GENOMIC DNA]</scope>
    <source>
        <strain evidence="9">A3/5</strain>
    </source>
</reference>
<keyword evidence="5" id="KW-0175">Coiled coil</keyword>
<name>A0A2L2TL99_9HYPO</name>
<dbReference type="AlphaFoldDB" id="A0A2L2TL99"/>
<feature type="region of interest" description="Disordered" evidence="6">
    <location>
        <begin position="648"/>
        <end position="697"/>
    </location>
</feature>
<keyword evidence="4" id="KW-0539">Nucleus</keyword>
<evidence type="ECO:0000313" key="8">
    <source>
        <dbReference type="EMBL" id="CEI68943.1"/>
    </source>
</evidence>
<dbReference type="Pfam" id="PF00172">
    <property type="entry name" value="Zn_clus"/>
    <property type="match status" value="1"/>
</dbReference>
<dbReference type="PANTHER" id="PTHR46910:SF3">
    <property type="entry name" value="HALOTOLERANCE PROTEIN 9-RELATED"/>
    <property type="match status" value="1"/>
</dbReference>
<keyword evidence="9" id="KW-1185">Reference proteome</keyword>
<dbReference type="SUPFAM" id="SSF57701">
    <property type="entry name" value="Zn2/Cys6 DNA-binding domain"/>
    <property type="match status" value="1"/>
</dbReference>
<feature type="compositionally biased region" description="Low complexity" evidence="6">
    <location>
        <begin position="667"/>
        <end position="683"/>
    </location>
</feature>
<dbReference type="STRING" id="56646.A0A2L2TL99"/>
<dbReference type="CDD" id="cd12148">
    <property type="entry name" value="fungal_TF_MHR"/>
    <property type="match status" value="1"/>
</dbReference>
<dbReference type="Proteomes" id="UP000245910">
    <property type="component" value="Chromosome III"/>
</dbReference>
<organism evidence="8 9">
    <name type="scientific">Fusarium venenatum</name>
    <dbReference type="NCBI Taxonomy" id="56646"/>
    <lineage>
        <taxon>Eukaryota</taxon>
        <taxon>Fungi</taxon>
        <taxon>Dikarya</taxon>
        <taxon>Ascomycota</taxon>
        <taxon>Pezizomycotina</taxon>
        <taxon>Sordariomycetes</taxon>
        <taxon>Hypocreomycetidae</taxon>
        <taxon>Hypocreales</taxon>
        <taxon>Nectriaceae</taxon>
        <taxon>Fusarium</taxon>
    </lineage>
</organism>
<feature type="compositionally biased region" description="Polar residues" evidence="6">
    <location>
        <begin position="648"/>
        <end position="661"/>
    </location>
</feature>
<dbReference type="CDD" id="cd00067">
    <property type="entry name" value="GAL4"/>
    <property type="match status" value="1"/>
</dbReference>
<feature type="compositionally biased region" description="Basic residues" evidence="6">
    <location>
        <begin position="538"/>
        <end position="551"/>
    </location>
</feature>
<feature type="coiled-coil region" evidence="5">
    <location>
        <begin position="87"/>
        <end position="114"/>
    </location>
</feature>
<evidence type="ECO:0000313" key="9">
    <source>
        <dbReference type="Proteomes" id="UP000245910"/>
    </source>
</evidence>
<dbReference type="InterPro" id="IPR050987">
    <property type="entry name" value="AtrR-like"/>
</dbReference>
<dbReference type="InterPro" id="IPR001138">
    <property type="entry name" value="Zn2Cys6_DnaBD"/>
</dbReference>
<evidence type="ECO:0000256" key="6">
    <source>
        <dbReference type="SAM" id="MobiDB-lite"/>
    </source>
</evidence>
<dbReference type="SMART" id="SM00066">
    <property type="entry name" value="GAL4"/>
    <property type="match status" value="1"/>
</dbReference>
<evidence type="ECO:0000256" key="4">
    <source>
        <dbReference type="ARBA" id="ARBA00023242"/>
    </source>
</evidence>
<dbReference type="GO" id="GO:0000981">
    <property type="term" value="F:DNA-binding transcription factor activity, RNA polymerase II-specific"/>
    <property type="evidence" value="ECO:0007669"/>
    <property type="project" value="InterPro"/>
</dbReference>
<dbReference type="InterPro" id="IPR007219">
    <property type="entry name" value="XnlR_reg_dom"/>
</dbReference>
<evidence type="ECO:0000259" key="7">
    <source>
        <dbReference type="PROSITE" id="PS50048"/>
    </source>
</evidence>
<dbReference type="GO" id="GO:0005634">
    <property type="term" value="C:nucleus"/>
    <property type="evidence" value="ECO:0007669"/>
    <property type="project" value="UniProtKB-SubCell"/>
</dbReference>
<accession>A0A2L2TL99</accession>
<dbReference type="PROSITE" id="PS50048">
    <property type="entry name" value="ZN2_CY6_FUNGAL_2"/>
    <property type="match status" value="1"/>
</dbReference>
<evidence type="ECO:0000256" key="2">
    <source>
        <dbReference type="ARBA" id="ARBA00022723"/>
    </source>
</evidence>
<feature type="region of interest" description="Disordered" evidence="6">
    <location>
        <begin position="538"/>
        <end position="560"/>
    </location>
</feature>
<dbReference type="PROSITE" id="PS00463">
    <property type="entry name" value="ZN2_CY6_FUNGAL_1"/>
    <property type="match status" value="1"/>
</dbReference>
<dbReference type="EMBL" id="LN649231">
    <property type="protein sequence ID" value="CEI68943.1"/>
    <property type="molecule type" value="Genomic_DNA"/>
</dbReference>
<dbReference type="GO" id="GO:0003677">
    <property type="term" value="F:DNA binding"/>
    <property type="evidence" value="ECO:0007669"/>
    <property type="project" value="UniProtKB-KW"/>
</dbReference>
<proteinExistence type="predicted"/>
<dbReference type="Pfam" id="PF04082">
    <property type="entry name" value="Fungal_trans"/>
    <property type="match status" value="1"/>
</dbReference>
<comment type="subcellular location">
    <subcellularLocation>
        <location evidence="1">Nucleus</location>
    </subcellularLocation>
</comment>
<dbReference type="GO" id="GO:0006351">
    <property type="term" value="P:DNA-templated transcription"/>
    <property type="evidence" value="ECO:0007669"/>
    <property type="project" value="InterPro"/>
</dbReference>
<dbReference type="Gene3D" id="4.10.240.10">
    <property type="entry name" value="Zn(2)-C6 fungal-type DNA-binding domain"/>
    <property type="match status" value="1"/>
</dbReference>
<evidence type="ECO:0000256" key="1">
    <source>
        <dbReference type="ARBA" id="ARBA00004123"/>
    </source>
</evidence>
<keyword evidence="2" id="KW-0479">Metal-binding</keyword>
<evidence type="ECO:0000256" key="5">
    <source>
        <dbReference type="SAM" id="Coils"/>
    </source>
</evidence>
<dbReference type="GO" id="GO:0008270">
    <property type="term" value="F:zinc ion binding"/>
    <property type="evidence" value="ECO:0007669"/>
    <property type="project" value="InterPro"/>
</dbReference>